<feature type="region of interest" description="Disordered" evidence="7">
    <location>
        <begin position="1"/>
        <end position="37"/>
    </location>
</feature>
<dbReference type="SMART" id="SM00320">
    <property type="entry name" value="WD40"/>
    <property type="match status" value="4"/>
</dbReference>
<sequence>MMSEGTKRAVDDQPLEDEDDGWVGPRPTEAATLPPKKRKKVRVLPHEALYLSDLPSAEYYEKSFMHRDVVTHIIVTKTEFIITGSQDGVIKFWKKLEESIEFVKVFRCHLCPIKCLVTNCSGSRCATMGEDSTLKIFDVVNFDMINILKLDFQPSTCEFIHSSSDPQASIAVADSKSSRILIFDANSGESKPIQILDSLHLHPVTLIKYNWTYDTAISCDTAGILEYWRGSAGNYKMPTTVKFRSKLDTDLFEFVKDKKPPITMCVAPTGLEFATLSLDRRIRVFKFITGKLSRVFDESVEHITDLQQRKPQIPNMEFGRRLAVEREVEKSGALGNLVYDASGYLLLYPTLLGVKVVNVYTNKLVRTIAKPENFRILQLALFQGKVNRFKSALSIEQEGSENPNLELDLTDPTLVATAFKKNRFYLFTTRDATCARATDADRDVFNEKPSKEDIIAATDNTEGQRIFETATIHTSMGDIHLKLFLKECPKSVENFCVHARNGYYNGHIFHRVIKQFMIQTGDPQGTGVGGVSIWGGEFEDEFHPSLRHDRPYTLSMANAGPNTNGSQFFVTLVPTPWLDKKHTVFGRVVRGMESVLSISNVKTNPKTDTPYTDVTIISITVK</sequence>
<dbReference type="GO" id="GO:0003755">
    <property type="term" value="F:peptidyl-prolyl cis-trans isomerase activity"/>
    <property type="evidence" value="ECO:0007669"/>
    <property type="project" value="UniProtKB-KW"/>
</dbReference>
<dbReference type="SUPFAM" id="SSF50978">
    <property type="entry name" value="WD40 repeat-like"/>
    <property type="match status" value="1"/>
</dbReference>
<dbReference type="PANTHER" id="PTHR45625">
    <property type="entry name" value="PEPTIDYL-PROLYL CIS-TRANS ISOMERASE-RELATED"/>
    <property type="match status" value="1"/>
</dbReference>
<name>A0A2P2I0P5_9CRUS</name>
<evidence type="ECO:0000256" key="2">
    <source>
        <dbReference type="ARBA" id="ARBA00013194"/>
    </source>
</evidence>
<dbReference type="PANTHER" id="PTHR45625:SF4">
    <property type="entry name" value="PEPTIDYLPROLYL ISOMERASE DOMAIN AND WD REPEAT-CONTAINING PROTEIN 1"/>
    <property type="match status" value="1"/>
</dbReference>
<dbReference type="InterPro" id="IPR002130">
    <property type="entry name" value="Cyclophilin-type_PPIase_dom"/>
</dbReference>
<evidence type="ECO:0000256" key="3">
    <source>
        <dbReference type="ARBA" id="ARBA00022574"/>
    </source>
</evidence>
<dbReference type="Gene3D" id="2.130.10.10">
    <property type="entry name" value="YVTN repeat-like/Quinoprotein amine dehydrogenase"/>
    <property type="match status" value="1"/>
</dbReference>
<dbReference type="EMBL" id="IACF01001906">
    <property type="protein sequence ID" value="LAB67582.1"/>
    <property type="molecule type" value="mRNA"/>
</dbReference>
<proteinExistence type="evidence at transcript level"/>
<dbReference type="InterPro" id="IPR029000">
    <property type="entry name" value="Cyclophilin-like_dom_sf"/>
</dbReference>
<evidence type="ECO:0000256" key="1">
    <source>
        <dbReference type="ARBA" id="ARBA00000971"/>
    </source>
</evidence>
<protein>
    <recommendedName>
        <fullName evidence="2">peptidylprolyl isomerase</fullName>
        <ecNumber evidence="2">5.2.1.8</ecNumber>
    </recommendedName>
</protein>
<dbReference type="PROSITE" id="PS50072">
    <property type="entry name" value="CSA_PPIASE_2"/>
    <property type="match status" value="1"/>
</dbReference>
<feature type="domain" description="PPIase cyclophilin-type" evidence="8">
    <location>
        <begin position="466"/>
        <end position="621"/>
    </location>
</feature>
<dbReference type="InterPro" id="IPR044666">
    <property type="entry name" value="Cyclophilin_A-like"/>
</dbReference>
<keyword evidence="6 9" id="KW-0413">Isomerase</keyword>
<dbReference type="InterPro" id="IPR015943">
    <property type="entry name" value="WD40/YVTN_repeat-like_dom_sf"/>
</dbReference>
<keyword evidence="3" id="KW-0853">WD repeat</keyword>
<keyword evidence="5" id="KW-0697">Rotamase</keyword>
<dbReference type="Pfam" id="PF00400">
    <property type="entry name" value="WD40"/>
    <property type="match status" value="1"/>
</dbReference>
<dbReference type="Pfam" id="PF00160">
    <property type="entry name" value="Pro_isomerase"/>
    <property type="match status" value="1"/>
</dbReference>
<keyword evidence="4" id="KW-0677">Repeat</keyword>
<dbReference type="Gene3D" id="2.40.100.10">
    <property type="entry name" value="Cyclophilin-like"/>
    <property type="match status" value="1"/>
</dbReference>
<evidence type="ECO:0000313" key="9">
    <source>
        <dbReference type="EMBL" id="LAB67582.1"/>
    </source>
</evidence>
<feature type="compositionally biased region" description="Basic and acidic residues" evidence="7">
    <location>
        <begin position="1"/>
        <end position="11"/>
    </location>
</feature>
<dbReference type="AlphaFoldDB" id="A0A2P2I0P5"/>
<dbReference type="PRINTS" id="PR00153">
    <property type="entry name" value="CSAPPISMRASE"/>
</dbReference>
<dbReference type="SUPFAM" id="SSF50891">
    <property type="entry name" value="Cyclophilin-like"/>
    <property type="match status" value="1"/>
</dbReference>
<accession>A0A2P2I0P5</accession>
<evidence type="ECO:0000256" key="4">
    <source>
        <dbReference type="ARBA" id="ARBA00022737"/>
    </source>
</evidence>
<dbReference type="GO" id="GO:0005634">
    <property type="term" value="C:nucleus"/>
    <property type="evidence" value="ECO:0007669"/>
    <property type="project" value="UniProtKB-ARBA"/>
</dbReference>
<evidence type="ECO:0000259" key="8">
    <source>
        <dbReference type="PROSITE" id="PS50072"/>
    </source>
</evidence>
<dbReference type="CDD" id="cd01927">
    <property type="entry name" value="cyclophilin_WD40"/>
    <property type="match status" value="1"/>
</dbReference>
<dbReference type="EC" id="5.2.1.8" evidence="2"/>
<comment type="catalytic activity">
    <reaction evidence="1">
        <text>[protein]-peptidylproline (omega=180) = [protein]-peptidylproline (omega=0)</text>
        <dbReference type="Rhea" id="RHEA:16237"/>
        <dbReference type="Rhea" id="RHEA-COMP:10747"/>
        <dbReference type="Rhea" id="RHEA-COMP:10748"/>
        <dbReference type="ChEBI" id="CHEBI:83833"/>
        <dbReference type="ChEBI" id="CHEBI:83834"/>
        <dbReference type="EC" id="5.2.1.8"/>
    </reaction>
</comment>
<evidence type="ECO:0000256" key="7">
    <source>
        <dbReference type="SAM" id="MobiDB-lite"/>
    </source>
</evidence>
<dbReference type="InterPro" id="IPR036322">
    <property type="entry name" value="WD40_repeat_dom_sf"/>
</dbReference>
<reference evidence="9" key="1">
    <citation type="journal article" date="2018" name="Biosci. Biotechnol. Biochem.">
        <title>Polysaccharide hydrolase of the hadal zone amphipods Hirondellea gigas.</title>
        <authorList>
            <person name="Kobayashi H."/>
            <person name="Nagahama T."/>
            <person name="Arai W."/>
            <person name="Sasagawa Y."/>
            <person name="Umeda M."/>
            <person name="Hayashi T."/>
            <person name="Nikaido I."/>
            <person name="Watanabe H."/>
            <person name="Oguri K."/>
            <person name="Kitazato H."/>
            <person name="Fujioka K."/>
            <person name="Kido Y."/>
            <person name="Takami H."/>
        </authorList>
    </citation>
    <scope>NUCLEOTIDE SEQUENCE</scope>
    <source>
        <tissue evidence="9">Whole body</tissue>
    </source>
</reference>
<dbReference type="InterPro" id="IPR001680">
    <property type="entry name" value="WD40_rpt"/>
</dbReference>
<organism evidence="9">
    <name type="scientific">Hirondellea gigas</name>
    <dbReference type="NCBI Taxonomy" id="1518452"/>
    <lineage>
        <taxon>Eukaryota</taxon>
        <taxon>Metazoa</taxon>
        <taxon>Ecdysozoa</taxon>
        <taxon>Arthropoda</taxon>
        <taxon>Crustacea</taxon>
        <taxon>Multicrustacea</taxon>
        <taxon>Malacostraca</taxon>
        <taxon>Eumalacostraca</taxon>
        <taxon>Peracarida</taxon>
        <taxon>Amphipoda</taxon>
        <taxon>Amphilochidea</taxon>
        <taxon>Lysianassida</taxon>
        <taxon>Lysianassidira</taxon>
        <taxon>Lysianassoidea</taxon>
        <taxon>Lysianassidae</taxon>
        <taxon>Hirondellea</taxon>
    </lineage>
</organism>
<evidence type="ECO:0000256" key="6">
    <source>
        <dbReference type="ARBA" id="ARBA00023235"/>
    </source>
</evidence>
<dbReference type="FunFam" id="2.40.100.10:FF:000003">
    <property type="entry name" value="Peptidylprolyl isomerase domain and WD repeat-containing 1"/>
    <property type="match status" value="1"/>
</dbReference>
<evidence type="ECO:0000256" key="5">
    <source>
        <dbReference type="ARBA" id="ARBA00023110"/>
    </source>
</evidence>